<dbReference type="Pfam" id="PF13359">
    <property type="entry name" value="DDE_Tnp_4"/>
    <property type="match status" value="1"/>
</dbReference>
<organism evidence="10 11">
    <name type="scientific">Rehmannia glutinosa</name>
    <name type="common">Chinese foxglove</name>
    <dbReference type="NCBI Taxonomy" id="99300"/>
    <lineage>
        <taxon>Eukaryota</taxon>
        <taxon>Viridiplantae</taxon>
        <taxon>Streptophyta</taxon>
        <taxon>Embryophyta</taxon>
        <taxon>Tracheophyta</taxon>
        <taxon>Spermatophyta</taxon>
        <taxon>Magnoliopsida</taxon>
        <taxon>eudicotyledons</taxon>
        <taxon>Gunneridae</taxon>
        <taxon>Pentapetalae</taxon>
        <taxon>asterids</taxon>
        <taxon>lamiids</taxon>
        <taxon>Lamiales</taxon>
        <taxon>Orobanchaceae</taxon>
        <taxon>Rehmannieae</taxon>
        <taxon>Rehmannia</taxon>
    </lineage>
</organism>
<keyword evidence="11" id="KW-1185">Reference proteome</keyword>
<feature type="domain" description="DUF8040" evidence="9">
    <location>
        <begin position="1"/>
        <end position="70"/>
    </location>
</feature>
<evidence type="ECO:0000313" key="10">
    <source>
        <dbReference type="EMBL" id="KAK6142464.1"/>
    </source>
</evidence>
<evidence type="ECO:0000256" key="3">
    <source>
        <dbReference type="ARBA" id="ARBA00006958"/>
    </source>
</evidence>
<dbReference type="PANTHER" id="PTHR22930">
    <property type="match status" value="1"/>
</dbReference>
<evidence type="ECO:0000259" key="9">
    <source>
        <dbReference type="Pfam" id="PF26138"/>
    </source>
</evidence>
<protein>
    <recommendedName>
        <fullName evidence="12">DDE Tnp4 domain-containing protein</fullName>
    </recommendedName>
</protein>
<evidence type="ECO:0000256" key="5">
    <source>
        <dbReference type="ARBA" id="ARBA00022723"/>
    </source>
</evidence>
<evidence type="ECO:0000256" key="2">
    <source>
        <dbReference type="ARBA" id="ARBA00004123"/>
    </source>
</evidence>
<sequence>MDRNAFGRLCFFLENVGGLVRTRNVPISEQVAIFFTFLAHHKKNRVMKFDFKRSGQTISKHFNVVLEAVLRIHNLLLVDPQPIDENCTDFQWKWFNGCLGALDGTYIEVRSPLNVKARYRNRKGEVSVNVLAVCDRSMNYSFVLSGWEGSAADSRVLRDAVTRPNGLRVPTGNYYLCDCGYTNGPGFLAPYRGVRYHLDEFSTGTTAPRDYRELFNIRHAKTRNIIERSFALLKYRWAILRSNSWYPIKTHNRIIMACCLLHNFIRTTMAYDPLEDEVPEYLVGGGEAQKAQPDPDYVDQVQTSQVWTNWRETMAMEMFNEWWGNR</sequence>
<dbReference type="InterPro" id="IPR027806">
    <property type="entry name" value="HARBI1_dom"/>
</dbReference>
<keyword evidence="4" id="KW-0540">Nuclease</keyword>
<accession>A0ABR0W606</accession>
<comment type="similarity">
    <text evidence="3">Belongs to the HARBI1 family.</text>
</comment>
<comment type="caution">
    <text evidence="10">The sequence shown here is derived from an EMBL/GenBank/DDBJ whole genome shotgun (WGS) entry which is preliminary data.</text>
</comment>
<evidence type="ECO:0008006" key="12">
    <source>
        <dbReference type="Google" id="ProtNLM"/>
    </source>
</evidence>
<dbReference type="EMBL" id="JABTTQ020000013">
    <property type="protein sequence ID" value="KAK6142464.1"/>
    <property type="molecule type" value="Genomic_DNA"/>
</dbReference>
<evidence type="ECO:0000256" key="4">
    <source>
        <dbReference type="ARBA" id="ARBA00022722"/>
    </source>
</evidence>
<feature type="domain" description="DDE Tnp4" evidence="8">
    <location>
        <begin position="102"/>
        <end position="263"/>
    </location>
</feature>
<dbReference type="InterPro" id="IPR045249">
    <property type="entry name" value="HARBI1-like"/>
</dbReference>
<name>A0ABR0W606_REHGL</name>
<gene>
    <name evidence="10" type="ORF">DH2020_022812</name>
</gene>
<evidence type="ECO:0000313" key="11">
    <source>
        <dbReference type="Proteomes" id="UP001318860"/>
    </source>
</evidence>
<dbReference type="InterPro" id="IPR058353">
    <property type="entry name" value="DUF8040"/>
</dbReference>
<evidence type="ECO:0000256" key="1">
    <source>
        <dbReference type="ARBA" id="ARBA00001968"/>
    </source>
</evidence>
<dbReference type="Pfam" id="PF26138">
    <property type="entry name" value="DUF8040"/>
    <property type="match status" value="1"/>
</dbReference>
<keyword evidence="6" id="KW-0378">Hydrolase</keyword>
<evidence type="ECO:0000259" key="8">
    <source>
        <dbReference type="Pfam" id="PF13359"/>
    </source>
</evidence>
<keyword evidence="7" id="KW-0539">Nucleus</keyword>
<comment type="subcellular location">
    <subcellularLocation>
        <location evidence="2">Nucleus</location>
    </subcellularLocation>
</comment>
<evidence type="ECO:0000256" key="7">
    <source>
        <dbReference type="ARBA" id="ARBA00023242"/>
    </source>
</evidence>
<reference evidence="10 11" key="1">
    <citation type="journal article" date="2021" name="Comput. Struct. Biotechnol. J.">
        <title>De novo genome assembly of the potent medicinal plant Rehmannia glutinosa using nanopore technology.</title>
        <authorList>
            <person name="Ma L."/>
            <person name="Dong C."/>
            <person name="Song C."/>
            <person name="Wang X."/>
            <person name="Zheng X."/>
            <person name="Niu Y."/>
            <person name="Chen S."/>
            <person name="Feng W."/>
        </authorList>
    </citation>
    <scope>NUCLEOTIDE SEQUENCE [LARGE SCALE GENOMIC DNA]</scope>
    <source>
        <strain evidence="10">DH-2019</strain>
    </source>
</reference>
<evidence type="ECO:0000256" key="6">
    <source>
        <dbReference type="ARBA" id="ARBA00022801"/>
    </source>
</evidence>
<proteinExistence type="inferred from homology"/>
<keyword evidence="5" id="KW-0479">Metal-binding</keyword>
<dbReference type="Proteomes" id="UP001318860">
    <property type="component" value="Unassembled WGS sequence"/>
</dbReference>
<dbReference type="PANTHER" id="PTHR22930:SF293">
    <property type="entry name" value="PROTEIN ALP1-LIKE"/>
    <property type="match status" value="1"/>
</dbReference>
<comment type="cofactor">
    <cofactor evidence="1">
        <name>a divalent metal cation</name>
        <dbReference type="ChEBI" id="CHEBI:60240"/>
    </cofactor>
</comment>